<dbReference type="AlphaFoldDB" id="A0A3B1CRC6"/>
<dbReference type="GO" id="GO:0043590">
    <property type="term" value="C:bacterial nucleoid"/>
    <property type="evidence" value="ECO:0007669"/>
    <property type="project" value="TreeGrafter"/>
</dbReference>
<dbReference type="FunFam" id="3.40.50.300:FF:000319">
    <property type="entry name" value="DNA repair protein RecN"/>
    <property type="match status" value="1"/>
</dbReference>
<evidence type="ECO:0000256" key="2">
    <source>
        <dbReference type="ARBA" id="ARBA00009441"/>
    </source>
</evidence>
<dbReference type="InterPro" id="IPR027417">
    <property type="entry name" value="P-loop_NTPase"/>
</dbReference>
<accession>A0A3B1CRC6</accession>
<protein>
    <recommendedName>
        <fullName evidence="3">DNA repair protein RecN</fullName>
    </recommendedName>
    <alternativeName>
        <fullName evidence="8">Recombination protein N</fullName>
    </alternativeName>
</protein>
<dbReference type="PIRSF" id="PIRSF003128">
    <property type="entry name" value="RecN"/>
    <property type="match status" value="1"/>
</dbReference>
<evidence type="ECO:0000256" key="4">
    <source>
        <dbReference type="ARBA" id="ARBA00022741"/>
    </source>
</evidence>
<evidence type="ECO:0000256" key="6">
    <source>
        <dbReference type="ARBA" id="ARBA00022840"/>
    </source>
</evidence>
<dbReference type="GO" id="GO:0006281">
    <property type="term" value="P:DNA repair"/>
    <property type="evidence" value="ECO:0007669"/>
    <property type="project" value="UniProtKB-KW"/>
</dbReference>
<keyword evidence="9" id="KW-0175">Coiled coil</keyword>
<evidence type="ECO:0000313" key="11">
    <source>
        <dbReference type="EMBL" id="VAX21555.1"/>
    </source>
</evidence>
<evidence type="ECO:0000256" key="3">
    <source>
        <dbReference type="ARBA" id="ARBA00021315"/>
    </source>
</evidence>
<keyword evidence="7" id="KW-0234">DNA repair</keyword>
<sequence>MLRELRISDYAIVDNASIEFDLGFNVLTGETGAGKSILIEALGLALGGRSSEEMIRSGADKALVESRFDIKHAREVRAWLAENEFLSGDELVIRRIITRSGKNKAFINGNLATVAQIKEVGNWLVDMHGQHEHQTLFNPKKHLPFLDSFLGLAGEREEYRAKFHEYTSVRQKLNDLIHNQKELERKIDLLKYEVAEIFEASLEPGETEALETEKKRLVNQERLLALADGAVDCLDENENSAVSQAGKARAAFLQMAELDPTVLPVATVLESSLIQIEEAVTEIRRYASLLERDPERLEQVDDRIDLIKNLKRKYGDSIEEILAFGENARKELGAIGLDKENMEILRDEAQKLGQVAARMALALDKKRCEGAKKFSIAVEGELKDLNMARAGIEPRFTYEEESESPCVHQERRAKMYPHGIGKMEILFSGNPGEPPKPLAKIASGGEISRLMLALKTVISSAQPTPVMIFDEIDAGIGGATADRLGEKMRALAKSSQVFCITHLAQVARCGQTQFGIAKKVVDGRTRVEVSRLDRGGRVKELARMAGGERATDQAIKWAEEALKEV</sequence>
<name>A0A3B1CRC6_9ZZZZ</name>
<keyword evidence="4" id="KW-0547">Nucleotide-binding</keyword>
<keyword evidence="5" id="KW-0227">DNA damage</keyword>
<evidence type="ECO:0000256" key="5">
    <source>
        <dbReference type="ARBA" id="ARBA00022763"/>
    </source>
</evidence>
<feature type="coiled-coil region" evidence="9">
    <location>
        <begin position="166"/>
        <end position="193"/>
    </location>
</feature>
<evidence type="ECO:0000256" key="9">
    <source>
        <dbReference type="SAM" id="Coils"/>
    </source>
</evidence>
<gene>
    <name evidence="11" type="ORF">MNBD_NITROSPINAE02-868</name>
</gene>
<proteinExistence type="inferred from homology"/>
<dbReference type="GO" id="GO:0009432">
    <property type="term" value="P:SOS response"/>
    <property type="evidence" value="ECO:0007669"/>
    <property type="project" value="TreeGrafter"/>
</dbReference>
<dbReference type="PANTHER" id="PTHR11059">
    <property type="entry name" value="DNA REPAIR PROTEIN RECN"/>
    <property type="match status" value="1"/>
</dbReference>
<dbReference type="EMBL" id="UOGE01000067">
    <property type="protein sequence ID" value="VAX21555.1"/>
    <property type="molecule type" value="Genomic_DNA"/>
</dbReference>
<dbReference type="NCBIfam" id="NF008121">
    <property type="entry name" value="PRK10869.1"/>
    <property type="match status" value="1"/>
</dbReference>
<dbReference type="Pfam" id="PF02463">
    <property type="entry name" value="SMC_N"/>
    <property type="match status" value="1"/>
</dbReference>
<dbReference type="NCBIfam" id="TIGR00634">
    <property type="entry name" value="recN"/>
    <property type="match status" value="1"/>
</dbReference>
<dbReference type="InterPro" id="IPR003395">
    <property type="entry name" value="RecF/RecN/SMC_N"/>
</dbReference>
<evidence type="ECO:0000256" key="8">
    <source>
        <dbReference type="ARBA" id="ARBA00033408"/>
    </source>
</evidence>
<reference evidence="11" key="1">
    <citation type="submission" date="2018-06" db="EMBL/GenBank/DDBJ databases">
        <authorList>
            <person name="Zhirakovskaya E."/>
        </authorList>
    </citation>
    <scope>NUCLEOTIDE SEQUENCE</scope>
</reference>
<dbReference type="InterPro" id="IPR004604">
    <property type="entry name" value="DNA_recomb/repair_RecN"/>
</dbReference>
<evidence type="ECO:0000259" key="10">
    <source>
        <dbReference type="Pfam" id="PF02463"/>
    </source>
</evidence>
<evidence type="ECO:0000256" key="7">
    <source>
        <dbReference type="ARBA" id="ARBA00023204"/>
    </source>
</evidence>
<dbReference type="PANTHER" id="PTHR11059:SF0">
    <property type="entry name" value="DNA REPAIR PROTEIN RECN"/>
    <property type="match status" value="1"/>
</dbReference>
<organism evidence="11">
    <name type="scientific">hydrothermal vent metagenome</name>
    <dbReference type="NCBI Taxonomy" id="652676"/>
    <lineage>
        <taxon>unclassified sequences</taxon>
        <taxon>metagenomes</taxon>
        <taxon>ecological metagenomes</taxon>
    </lineage>
</organism>
<evidence type="ECO:0000256" key="1">
    <source>
        <dbReference type="ARBA" id="ARBA00003618"/>
    </source>
</evidence>
<dbReference type="CDD" id="cd03241">
    <property type="entry name" value="ABC_RecN"/>
    <property type="match status" value="2"/>
</dbReference>
<dbReference type="SUPFAM" id="SSF52540">
    <property type="entry name" value="P-loop containing nucleoside triphosphate hydrolases"/>
    <property type="match status" value="1"/>
</dbReference>
<keyword evidence="6" id="KW-0067">ATP-binding</keyword>
<feature type="domain" description="RecF/RecN/SMC N-terminal" evidence="10">
    <location>
        <begin position="2"/>
        <end position="518"/>
    </location>
</feature>
<comment type="function">
    <text evidence="1">May be involved in recombinational repair of damaged DNA.</text>
</comment>
<dbReference type="Gene3D" id="3.40.50.300">
    <property type="entry name" value="P-loop containing nucleotide triphosphate hydrolases"/>
    <property type="match status" value="2"/>
</dbReference>
<comment type="similarity">
    <text evidence="2">Belongs to the RecN family.</text>
</comment>
<dbReference type="GO" id="GO:0005524">
    <property type="term" value="F:ATP binding"/>
    <property type="evidence" value="ECO:0007669"/>
    <property type="project" value="UniProtKB-KW"/>
</dbReference>
<dbReference type="GO" id="GO:0006310">
    <property type="term" value="P:DNA recombination"/>
    <property type="evidence" value="ECO:0007669"/>
    <property type="project" value="InterPro"/>
</dbReference>